<keyword evidence="2" id="KW-0067">ATP-binding</keyword>
<dbReference type="PANTHER" id="PTHR32071">
    <property type="entry name" value="TRANSCRIPTIONAL REGULATORY PROTEIN"/>
    <property type="match status" value="1"/>
</dbReference>
<dbReference type="SMART" id="SM00382">
    <property type="entry name" value="AAA"/>
    <property type="match status" value="1"/>
</dbReference>
<evidence type="ECO:0000313" key="7">
    <source>
        <dbReference type="EMBL" id="MBR0599972.1"/>
    </source>
</evidence>
<dbReference type="PROSITE" id="PS50045">
    <property type="entry name" value="SIGMA54_INTERACT_4"/>
    <property type="match status" value="1"/>
</dbReference>
<keyword evidence="3" id="KW-0805">Transcription regulation</keyword>
<dbReference type="GO" id="GO:0005524">
    <property type="term" value="F:ATP binding"/>
    <property type="evidence" value="ECO:0007669"/>
    <property type="project" value="UniProtKB-KW"/>
</dbReference>
<dbReference type="SUPFAM" id="SSF52540">
    <property type="entry name" value="P-loop containing nucleoside triphosphate hydrolases"/>
    <property type="match status" value="1"/>
</dbReference>
<dbReference type="FunFam" id="3.40.50.300:FF:000006">
    <property type="entry name" value="DNA-binding transcriptional regulator NtrC"/>
    <property type="match status" value="1"/>
</dbReference>
<dbReference type="AlphaFoldDB" id="A0A8J7W322"/>
<dbReference type="Gene3D" id="1.10.10.60">
    <property type="entry name" value="Homeodomain-like"/>
    <property type="match status" value="1"/>
</dbReference>
<dbReference type="InterPro" id="IPR025944">
    <property type="entry name" value="Sigma_54_int_dom_CS"/>
</dbReference>
<organism evidence="7 8">
    <name type="scientific">Sinanaerobacter chloroacetimidivorans</name>
    <dbReference type="NCBI Taxonomy" id="2818044"/>
    <lineage>
        <taxon>Bacteria</taxon>
        <taxon>Bacillati</taxon>
        <taxon>Bacillota</taxon>
        <taxon>Clostridia</taxon>
        <taxon>Peptostreptococcales</taxon>
        <taxon>Anaerovoracaceae</taxon>
        <taxon>Sinanaerobacter</taxon>
    </lineage>
</organism>
<reference evidence="7" key="2">
    <citation type="submission" date="2021-04" db="EMBL/GenBank/DDBJ databases">
        <authorList>
            <person name="Liu J."/>
        </authorList>
    </citation>
    <scope>NUCLEOTIDE SEQUENCE</scope>
    <source>
        <strain evidence="7">BAD-6</strain>
    </source>
</reference>
<dbReference type="Pfam" id="PF25601">
    <property type="entry name" value="AAA_lid_14"/>
    <property type="match status" value="1"/>
</dbReference>
<gene>
    <name evidence="7" type="ORF">KCX82_18985</name>
</gene>
<evidence type="ECO:0000313" key="8">
    <source>
        <dbReference type="Proteomes" id="UP000675664"/>
    </source>
</evidence>
<proteinExistence type="predicted"/>
<dbReference type="EMBL" id="JAGSND010000019">
    <property type="protein sequence ID" value="MBR0599972.1"/>
    <property type="molecule type" value="Genomic_DNA"/>
</dbReference>
<evidence type="ECO:0000256" key="4">
    <source>
        <dbReference type="ARBA" id="ARBA00023125"/>
    </source>
</evidence>
<dbReference type="Gene3D" id="1.10.8.60">
    <property type="match status" value="1"/>
</dbReference>
<keyword evidence="4" id="KW-0238">DNA-binding</keyword>
<dbReference type="Proteomes" id="UP000675664">
    <property type="component" value="Unassembled WGS sequence"/>
</dbReference>
<reference evidence="7" key="1">
    <citation type="submission" date="2021-04" db="EMBL/GenBank/DDBJ databases">
        <title>Sinoanaerobacter chloroacetimidivorans sp. nov., an obligate anaerobic bacterium isolated from anaerobic sludge.</title>
        <authorList>
            <person name="Bao Y."/>
        </authorList>
    </citation>
    <scope>NUCLEOTIDE SEQUENCE</scope>
    <source>
        <strain evidence="7">BAD-6</strain>
    </source>
</reference>
<dbReference type="SUPFAM" id="SSF46689">
    <property type="entry name" value="Homeodomain-like"/>
    <property type="match status" value="1"/>
</dbReference>
<sequence length="459" mass="52266">MIDINEDFKLILDNIDGFLVIDAEEKIVFMADSLVKQIGYRDLSEVIGKSIRNVIPTNNTYKILQSKKKQIGEVYFVEGYTIVSNGFPLFKNGEFIGAFEYDVFENAGFLHGFLDKVQELSNELNYYKKELRSIRGAKYSIENIIGNSTSTNKLKFEISEASKTNSTVLIQGETGCGKELVAHSIHKASTRSLRNFVKINCAAIPSELFESEIFGYEDGSFTGAKKGGKRGKAELANGGTLFLDEINQLPYHLQAKLLRLIQEKEVTRVGGDFSTPIDLRIIAATNQPLKKLVEENRFREDLYYRLNVFEIILDPLRQRKEDIPLLSSHILGELNHTLGRASHKVMGIDKEVIDYFYSYDWPGNVRELHNVLERAMNKCYDEIIKMEHIQDFIAAHAEAPVLETKPFYRKTLDQIKSEAEREAIINTLKYCSGNRTEAARVLGISRQMLHQKLNTLEIT</sequence>
<evidence type="ECO:0000256" key="5">
    <source>
        <dbReference type="ARBA" id="ARBA00023163"/>
    </source>
</evidence>
<dbReference type="InterPro" id="IPR025943">
    <property type="entry name" value="Sigma_54_int_dom_ATP-bd_2"/>
</dbReference>
<dbReference type="Gene3D" id="3.40.50.300">
    <property type="entry name" value="P-loop containing nucleotide triphosphate hydrolases"/>
    <property type="match status" value="1"/>
</dbReference>
<dbReference type="InterPro" id="IPR009057">
    <property type="entry name" value="Homeodomain-like_sf"/>
</dbReference>
<dbReference type="InterPro" id="IPR003593">
    <property type="entry name" value="AAA+_ATPase"/>
</dbReference>
<dbReference type="InterPro" id="IPR027417">
    <property type="entry name" value="P-loop_NTPase"/>
</dbReference>
<keyword evidence="8" id="KW-1185">Reference proteome</keyword>
<dbReference type="CDD" id="cd00009">
    <property type="entry name" value="AAA"/>
    <property type="match status" value="1"/>
</dbReference>
<dbReference type="GO" id="GO:0043565">
    <property type="term" value="F:sequence-specific DNA binding"/>
    <property type="evidence" value="ECO:0007669"/>
    <property type="project" value="InterPro"/>
</dbReference>
<accession>A0A8J7W322</accession>
<dbReference type="PANTHER" id="PTHR32071:SF57">
    <property type="entry name" value="C4-DICARBOXYLATE TRANSPORT TRANSCRIPTIONAL REGULATORY PROTEIN DCTD"/>
    <property type="match status" value="1"/>
</dbReference>
<dbReference type="Gene3D" id="3.30.450.20">
    <property type="entry name" value="PAS domain"/>
    <property type="match status" value="1"/>
</dbReference>
<evidence type="ECO:0000259" key="6">
    <source>
        <dbReference type="PROSITE" id="PS50045"/>
    </source>
</evidence>
<dbReference type="GO" id="GO:0006355">
    <property type="term" value="P:regulation of DNA-templated transcription"/>
    <property type="evidence" value="ECO:0007669"/>
    <property type="project" value="InterPro"/>
</dbReference>
<dbReference type="InterPro" id="IPR035965">
    <property type="entry name" value="PAS-like_dom_sf"/>
</dbReference>
<evidence type="ECO:0000256" key="1">
    <source>
        <dbReference type="ARBA" id="ARBA00022741"/>
    </source>
</evidence>
<keyword evidence="5" id="KW-0804">Transcription</keyword>
<comment type="caution">
    <text evidence="7">The sequence shown here is derived from an EMBL/GenBank/DDBJ whole genome shotgun (WGS) entry which is preliminary data.</text>
</comment>
<dbReference type="PROSITE" id="PS00688">
    <property type="entry name" value="SIGMA54_INTERACT_3"/>
    <property type="match status" value="1"/>
</dbReference>
<feature type="domain" description="Sigma-54 factor interaction" evidence="6">
    <location>
        <begin position="144"/>
        <end position="377"/>
    </location>
</feature>
<evidence type="ECO:0000256" key="2">
    <source>
        <dbReference type="ARBA" id="ARBA00022840"/>
    </source>
</evidence>
<keyword evidence="1" id="KW-0547">Nucleotide-binding</keyword>
<dbReference type="Pfam" id="PF02954">
    <property type="entry name" value="HTH_8"/>
    <property type="match status" value="1"/>
</dbReference>
<name>A0A8J7W322_9FIRM</name>
<dbReference type="InterPro" id="IPR058031">
    <property type="entry name" value="AAA_lid_NorR"/>
</dbReference>
<protein>
    <submittedName>
        <fullName evidence="7">Sigma 54-interacting transcriptional regulator</fullName>
    </submittedName>
</protein>
<dbReference type="SUPFAM" id="SSF55785">
    <property type="entry name" value="PYP-like sensor domain (PAS domain)"/>
    <property type="match status" value="1"/>
</dbReference>
<evidence type="ECO:0000256" key="3">
    <source>
        <dbReference type="ARBA" id="ARBA00023015"/>
    </source>
</evidence>
<dbReference type="InterPro" id="IPR002197">
    <property type="entry name" value="HTH_Fis"/>
</dbReference>
<dbReference type="PRINTS" id="PR01590">
    <property type="entry name" value="HTHFIS"/>
</dbReference>
<dbReference type="PROSITE" id="PS00676">
    <property type="entry name" value="SIGMA54_INTERACT_2"/>
    <property type="match status" value="1"/>
</dbReference>
<dbReference type="InterPro" id="IPR002078">
    <property type="entry name" value="Sigma_54_int"/>
</dbReference>
<dbReference type="RefSeq" id="WP_227020104.1">
    <property type="nucleotide sequence ID" value="NZ_JAGSND010000019.1"/>
</dbReference>
<dbReference type="Pfam" id="PF00158">
    <property type="entry name" value="Sigma54_activat"/>
    <property type="match status" value="1"/>
</dbReference>